<keyword evidence="6 7" id="KW-0472">Membrane</keyword>
<dbReference type="Pfam" id="PF07690">
    <property type="entry name" value="MFS_1"/>
    <property type="match status" value="1"/>
</dbReference>
<sequence>MPGPNGVTGRAWARAAFAMFGVGWGANQFAPMLTVYRIRDGLSEASVTAMYGVYALGLIPSLLVVGPYSDRRGRRVVLRPVVVLSVAASLVLIAGAGRPWLLYVGRFLAGVASGSAFSAGSAWVKELSEGAPDGAGARRAAVALSAGFGGGPFCAGLVAQWLPHPRVLPYVVHIALMALVIGTVWMAPETVSLDRARRSARRRLLPRSAAHPRFTRAVAPWSPWVFGTATIGFATLPALVARHTGGVPVAFNGAMTGLTLLSGILSQPAARRLAVRSHTLPPVAGLIAAVAGLGLSAVVAVVPFPWYALPAAVLLGAGYGILLVSGLWEVERLADEDELAALVALFYALIYLGFAVPFLIAVLAVRIGYVGCFLTGAAIVSASVVPTIRALRAHPAPRAYESRTDQADVR</sequence>
<name>A0ABP8UDZ6_9ACTN</name>
<evidence type="ECO:0000256" key="7">
    <source>
        <dbReference type="SAM" id="Phobius"/>
    </source>
</evidence>
<feature type="transmembrane region" description="Helical" evidence="7">
    <location>
        <begin position="279"/>
        <end position="301"/>
    </location>
</feature>
<feature type="transmembrane region" description="Helical" evidence="7">
    <location>
        <begin position="12"/>
        <end position="30"/>
    </location>
</feature>
<feature type="transmembrane region" description="Helical" evidence="7">
    <location>
        <begin position="50"/>
        <end position="69"/>
    </location>
</feature>
<dbReference type="Gene3D" id="1.20.1250.20">
    <property type="entry name" value="MFS general substrate transporter like domains"/>
    <property type="match status" value="1"/>
</dbReference>
<feature type="transmembrane region" description="Helical" evidence="7">
    <location>
        <begin position="221"/>
        <end position="241"/>
    </location>
</feature>
<evidence type="ECO:0000256" key="5">
    <source>
        <dbReference type="ARBA" id="ARBA00022989"/>
    </source>
</evidence>
<comment type="caution">
    <text evidence="8">The sequence shown here is derived from an EMBL/GenBank/DDBJ whole genome shotgun (WGS) entry which is preliminary data.</text>
</comment>
<protein>
    <submittedName>
        <fullName evidence="8">MFS transporter</fullName>
    </submittedName>
</protein>
<dbReference type="PANTHER" id="PTHR23517">
    <property type="entry name" value="RESISTANCE PROTEIN MDTM, PUTATIVE-RELATED-RELATED"/>
    <property type="match status" value="1"/>
</dbReference>
<feature type="transmembrane region" description="Helical" evidence="7">
    <location>
        <begin position="307"/>
        <end position="327"/>
    </location>
</feature>
<keyword evidence="2" id="KW-0813">Transport</keyword>
<dbReference type="EMBL" id="BAABHK010000007">
    <property type="protein sequence ID" value="GAA4629854.1"/>
    <property type="molecule type" value="Genomic_DNA"/>
</dbReference>
<feature type="transmembrane region" description="Helical" evidence="7">
    <location>
        <begin position="168"/>
        <end position="188"/>
    </location>
</feature>
<keyword evidence="3" id="KW-1003">Cell membrane</keyword>
<evidence type="ECO:0000256" key="1">
    <source>
        <dbReference type="ARBA" id="ARBA00004651"/>
    </source>
</evidence>
<feature type="transmembrane region" description="Helical" evidence="7">
    <location>
        <begin position="140"/>
        <end position="162"/>
    </location>
</feature>
<keyword evidence="5 7" id="KW-1133">Transmembrane helix</keyword>
<keyword evidence="4 7" id="KW-0812">Transmembrane</keyword>
<evidence type="ECO:0000313" key="8">
    <source>
        <dbReference type="EMBL" id="GAA4629854.1"/>
    </source>
</evidence>
<feature type="transmembrane region" description="Helical" evidence="7">
    <location>
        <begin position="76"/>
        <end position="94"/>
    </location>
</feature>
<dbReference type="InterPro" id="IPR050171">
    <property type="entry name" value="MFS_Transporters"/>
</dbReference>
<dbReference type="InterPro" id="IPR011701">
    <property type="entry name" value="MFS"/>
</dbReference>
<evidence type="ECO:0000256" key="6">
    <source>
        <dbReference type="ARBA" id="ARBA00023136"/>
    </source>
</evidence>
<reference evidence="9" key="1">
    <citation type="journal article" date="2019" name="Int. J. Syst. Evol. Microbiol.">
        <title>The Global Catalogue of Microorganisms (GCM) 10K type strain sequencing project: providing services to taxonomists for standard genome sequencing and annotation.</title>
        <authorList>
            <consortium name="The Broad Institute Genomics Platform"/>
            <consortium name="The Broad Institute Genome Sequencing Center for Infectious Disease"/>
            <person name="Wu L."/>
            <person name="Ma J."/>
        </authorList>
    </citation>
    <scope>NUCLEOTIDE SEQUENCE [LARGE SCALE GENOMIC DNA]</scope>
    <source>
        <strain evidence="9">JCM 17939</strain>
    </source>
</reference>
<comment type="subcellular location">
    <subcellularLocation>
        <location evidence="1">Cell membrane</location>
        <topology evidence="1">Multi-pass membrane protein</topology>
    </subcellularLocation>
</comment>
<accession>A0ABP8UDZ6</accession>
<keyword evidence="9" id="KW-1185">Reference proteome</keyword>
<dbReference type="RefSeq" id="WP_345433692.1">
    <property type="nucleotide sequence ID" value="NZ_BAABHK010000007.1"/>
</dbReference>
<dbReference type="InterPro" id="IPR036259">
    <property type="entry name" value="MFS_trans_sf"/>
</dbReference>
<dbReference type="Proteomes" id="UP001501442">
    <property type="component" value="Unassembled WGS sequence"/>
</dbReference>
<gene>
    <name evidence="8" type="ORF">GCM10023196_052880</name>
</gene>
<evidence type="ECO:0000256" key="3">
    <source>
        <dbReference type="ARBA" id="ARBA00022475"/>
    </source>
</evidence>
<proteinExistence type="predicted"/>
<evidence type="ECO:0000256" key="4">
    <source>
        <dbReference type="ARBA" id="ARBA00022692"/>
    </source>
</evidence>
<evidence type="ECO:0000313" key="9">
    <source>
        <dbReference type="Proteomes" id="UP001501442"/>
    </source>
</evidence>
<dbReference type="PANTHER" id="PTHR23517:SF13">
    <property type="entry name" value="MAJOR FACILITATOR SUPERFAMILY MFS_1"/>
    <property type="match status" value="1"/>
</dbReference>
<evidence type="ECO:0000256" key="2">
    <source>
        <dbReference type="ARBA" id="ARBA00022448"/>
    </source>
</evidence>
<feature type="transmembrane region" description="Helical" evidence="7">
    <location>
        <begin position="100"/>
        <end position="119"/>
    </location>
</feature>
<dbReference type="SUPFAM" id="SSF103473">
    <property type="entry name" value="MFS general substrate transporter"/>
    <property type="match status" value="1"/>
</dbReference>
<organism evidence="8 9">
    <name type="scientific">Actinoallomurus vinaceus</name>
    <dbReference type="NCBI Taxonomy" id="1080074"/>
    <lineage>
        <taxon>Bacteria</taxon>
        <taxon>Bacillati</taxon>
        <taxon>Actinomycetota</taxon>
        <taxon>Actinomycetes</taxon>
        <taxon>Streptosporangiales</taxon>
        <taxon>Thermomonosporaceae</taxon>
        <taxon>Actinoallomurus</taxon>
    </lineage>
</organism>
<feature type="transmembrane region" description="Helical" evidence="7">
    <location>
        <begin position="247"/>
        <end position="267"/>
    </location>
</feature>
<feature type="transmembrane region" description="Helical" evidence="7">
    <location>
        <begin position="367"/>
        <end position="388"/>
    </location>
</feature>
<feature type="transmembrane region" description="Helical" evidence="7">
    <location>
        <begin position="339"/>
        <end position="361"/>
    </location>
</feature>